<keyword evidence="1" id="KW-0472">Membrane</keyword>
<evidence type="ECO:0000256" key="1">
    <source>
        <dbReference type="SAM" id="Phobius"/>
    </source>
</evidence>
<feature type="transmembrane region" description="Helical" evidence="1">
    <location>
        <begin position="131"/>
        <end position="151"/>
    </location>
</feature>
<reference evidence="2 3" key="1">
    <citation type="submission" date="2024-06" db="EMBL/GenBank/DDBJ databases">
        <title>The Natural Products Discovery Center: Release of the First 8490 Sequenced Strains for Exploring Actinobacteria Biosynthetic Diversity.</title>
        <authorList>
            <person name="Kalkreuter E."/>
            <person name="Kautsar S.A."/>
            <person name="Yang D."/>
            <person name="Bader C.D."/>
            <person name="Teijaro C.N."/>
            <person name="Fluegel L."/>
            <person name="Davis C.M."/>
            <person name="Simpson J.R."/>
            <person name="Lauterbach L."/>
            <person name="Steele A.D."/>
            <person name="Gui C."/>
            <person name="Meng S."/>
            <person name="Li G."/>
            <person name="Viehrig K."/>
            <person name="Ye F."/>
            <person name="Su P."/>
            <person name="Kiefer A.F."/>
            <person name="Nichols A."/>
            <person name="Cepeda A.J."/>
            <person name="Yan W."/>
            <person name="Fan B."/>
            <person name="Jiang Y."/>
            <person name="Adhikari A."/>
            <person name="Zheng C.-J."/>
            <person name="Schuster L."/>
            <person name="Cowan T.M."/>
            <person name="Smanski M.J."/>
            <person name="Chevrette M.G."/>
            <person name="De Carvalho L.P.S."/>
            <person name="Shen B."/>
        </authorList>
    </citation>
    <scope>NUCLEOTIDE SEQUENCE [LARGE SCALE GENOMIC DNA]</scope>
    <source>
        <strain evidence="2 3">NPDC001694</strain>
    </source>
</reference>
<feature type="transmembrane region" description="Helical" evidence="1">
    <location>
        <begin position="43"/>
        <end position="61"/>
    </location>
</feature>
<dbReference type="Proteomes" id="UP001490365">
    <property type="component" value="Unassembled WGS sequence"/>
</dbReference>
<comment type="caution">
    <text evidence="2">The sequence shown here is derived from an EMBL/GenBank/DDBJ whole genome shotgun (WGS) entry which is preliminary data.</text>
</comment>
<dbReference type="RefSeq" id="WP_351954665.1">
    <property type="nucleotide sequence ID" value="NZ_JBEOZM010000001.1"/>
</dbReference>
<keyword evidence="3" id="KW-1185">Reference proteome</keyword>
<name>A0ABV1T8R2_9ACTN</name>
<feature type="transmembrane region" description="Helical" evidence="1">
    <location>
        <begin position="183"/>
        <end position="200"/>
    </location>
</feature>
<gene>
    <name evidence="2" type="ORF">ABT211_01390</name>
</gene>
<feature type="transmembrane region" description="Helical" evidence="1">
    <location>
        <begin position="157"/>
        <end position="176"/>
    </location>
</feature>
<evidence type="ECO:0000313" key="2">
    <source>
        <dbReference type="EMBL" id="MER6265947.1"/>
    </source>
</evidence>
<proteinExistence type="predicted"/>
<sequence length="212" mass="21903">MASTITFRRDAPVTVLTAAAAFGLLLGWATYGLHGTTPLLDRATNSTSTWIIWTAAAGALIRRRQLAVWGGALMMLATCGGYYTASTLGGTFGSGGLGTAAVWSMAGLAGGPLLGWAGWTVRRGKGDIRAVAGAVIPMVVLGEGLWFGLALHYWDDAAVFLAVGALLIALPTAYLARAGVRRYWLCAVLAPVGAVVFHLAEKGILNGLLGSV</sequence>
<feature type="transmembrane region" description="Helical" evidence="1">
    <location>
        <begin position="66"/>
        <end position="85"/>
    </location>
</feature>
<feature type="transmembrane region" description="Helical" evidence="1">
    <location>
        <begin position="12"/>
        <end position="31"/>
    </location>
</feature>
<feature type="transmembrane region" description="Helical" evidence="1">
    <location>
        <begin position="97"/>
        <end position="119"/>
    </location>
</feature>
<evidence type="ECO:0000313" key="3">
    <source>
        <dbReference type="Proteomes" id="UP001490365"/>
    </source>
</evidence>
<dbReference type="EMBL" id="JBEOZM010000001">
    <property type="protein sequence ID" value="MER6265947.1"/>
    <property type="molecule type" value="Genomic_DNA"/>
</dbReference>
<keyword evidence="1" id="KW-0812">Transmembrane</keyword>
<organism evidence="2 3">
    <name type="scientific">Streptomyces sp. 900105755</name>
    <dbReference type="NCBI Taxonomy" id="3154389"/>
    <lineage>
        <taxon>Bacteria</taxon>
        <taxon>Bacillati</taxon>
        <taxon>Actinomycetota</taxon>
        <taxon>Actinomycetes</taxon>
        <taxon>Kitasatosporales</taxon>
        <taxon>Streptomycetaceae</taxon>
        <taxon>Streptomyces</taxon>
    </lineage>
</organism>
<dbReference type="InterPro" id="IPR045393">
    <property type="entry name" value="DUF6518"/>
</dbReference>
<protein>
    <submittedName>
        <fullName evidence="2">DUF6518 family protein</fullName>
    </submittedName>
</protein>
<keyword evidence="1" id="KW-1133">Transmembrane helix</keyword>
<accession>A0ABV1T8R2</accession>
<dbReference type="Pfam" id="PF20128">
    <property type="entry name" value="DUF6518"/>
    <property type="match status" value="1"/>
</dbReference>